<feature type="domain" description="LysM" evidence="2">
    <location>
        <begin position="27"/>
        <end position="71"/>
    </location>
</feature>
<protein>
    <recommendedName>
        <fullName evidence="2">LysM domain-containing protein</fullName>
    </recommendedName>
</protein>
<evidence type="ECO:0000259" key="2">
    <source>
        <dbReference type="PROSITE" id="PS51782"/>
    </source>
</evidence>
<dbReference type="PROSITE" id="PS51782">
    <property type="entry name" value="LYSM"/>
    <property type="match status" value="1"/>
</dbReference>
<feature type="chain" id="PRO_5041306175" description="LysM domain-containing protein" evidence="1">
    <location>
        <begin position="19"/>
        <end position="92"/>
    </location>
</feature>
<dbReference type="SUPFAM" id="SSF54106">
    <property type="entry name" value="LysM domain"/>
    <property type="match status" value="1"/>
</dbReference>
<name>A0AA39QLK2_9AGAR</name>
<gene>
    <name evidence="3" type="ORF">EDD18DRAFT_1127965</name>
</gene>
<dbReference type="Gene3D" id="3.10.350.10">
    <property type="entry name" value="LysM domain"/>
    <property type="match status" value="1"/>
</dbReference>
<dbReference type="InterPro" id="IPR036779">
    <property type="entry name" value="LysM_dom_sf"/>
</dbReference>
<accession>A0AA39QLK2</accession>
<evidence type="ECO:0000313" key="3">
    <source>
        <dbReference type="EMBL" id="KAK0505187.1"/>
    </source>
</evidence>
<evidence type="ECO:0000256" key="1">
    <source>
        <dbReference type="SAM" id="SignalP"/>
    </source>
</evidence>
<dbReference type="Proteomes" id="UP001175228">
    <property type="component" value="Unassembled WGS sequence"/>
</dbReference>
<proteinExistence type="predicted"/>
<comment type="caution">
    <text evidence="3">The sequence shown here is derived from an EMBL/GenBank/DDBJ whole genome shotgun (WGS) entry which is preliminary data.</text>
</comment>
<feature type="signal peptide" evidence="1">
    <location>
        <begin position="1"/>
        <end position="18"/>
    </location>
</feature>
<dbReference type="Pfam" id="PF01476">
    <property type="entry name" value="LysM"/>
    <property type="match status" value="1"/>
</dbReference>
<keyword evidence="1" id="KW-0732">Signal</keyword>
<keyword evidence="4" id="KW-1185">Reference proteome</keyword>
<reference evidence="3" key="1">
    <citation type="submission" date="2023-06" db="EMBL/GenBank/DDBJ databases">
        <authorList>
            <consortium name="Lawrence Berkeley National Laboratory"/>
            <person name="Ahrendt S."/>
            <person name="Sahu N."/>
            <person name="Indic B."/>
            <person name="Wong-Bajracharya J."/>
            <person name="Merenyi Z."/>
            <person name="Ke H.-M."/>
            <person name="Monk M."/>
            <person name="Kocsube S."/>
            <person name="Drula E."/>
            <person name="Lipzen A."/>
            <person name="Balint B."/>
            <person name="Henrissat B."/>
            <person name="Andreopoulos B."/>
            <person name="Martin F.M."/>
            <person name="Harder C.B."/>
            <person name="Rigling D."/>
            <person name="Ford K.L."/>
            <person name="Foster G.D."/>
            <person name="Pangilinan J."/>
            <person name="Papanicolaou A."/>
            <person name="Barry K."/>
            <person name="LaButti K."/>
            <person name="Viragh M."/>
            <person name="Koriabine M."/>
            <person name="Yan M."/>
            <person name="Riley R."/>
            <person name="Champramary S."/>
            <person name="Plett K.L."/>
            <person name="Tsai I.J."/>
            <person name="Slot J."/>
            <person name="Sipos G."/>
            <person name="Plett J."/>
            <person name="Nagy L.G."/>
            <person name="Grigoriev I.V."/>
        </authorList>
    </citation>
    <scope>NUCLEOTIDE SEQUENCE</scope>
    <source>
        <strain evidence="3">HWK02</strain>
    </source>
</reference>
<sequence length="92" mass="9625">MFARTFILIAVAITGINAACDNGTQGYTHDVVPGDTCYAIANQGGIDVPRLQSANPGISCNSLFVGQASCDNRPVSDSLLMPLPQRICVPSN</sequence>
<dbReference type="CDD" id="cd00118">
    <property type="entry name" value="LysM"/>
    <property type="match status" value="1"/>
</dbReference>
<evidence type="ECO:0000313" key="4">
    <source>
        <dbReference type="Proteomes" id="UP001175228"/>
    </source>
</evidence>
<dbReference type="AlphaFoldDB" id="A0AA39QLK2"/>
<dbReference type="SMART" id="SM00257">
    <property type="entry name" value="LysM"/>
    <property type="match status" value="1"/>
</dbReference>
<organism evidence="3 4">
    <name type="scientific">Armillaria luteobubalina</name>
    <dbReference type="NCBI Taxonomy" id="153913"/>
    <lineage>
        <taxon>Eukaryota</taxon>
        <taxon>Fungi</taxon>
        <taxon>Dikarya</taxon>
        <taxon>Basidiomycota</taxon>
        <taxon>Agaricomycotina</taxon>
        <taxon>Agaricomycetes</taxon>
        <taxon>Agaricomycetidae</taxon>
        <taxon>Agaricales</taxon>
        <taxon>Marasmiineae</taxon>
        <taxon>Physalacriaceae</taxon>
        <taxon>Armillaria</taxon>
    </lineage>
</organism>
<dbReference type="InterPro" id="IPR018392">
    <property type="entry name" value="LysM"/>
</dbReference>
<dbReference type="EMBL" id="JAUEPU010000002">
    <property type="protein sequence ID" value="KAK0505187.1"/>
    <property type="molecule type" value="Genomic_DNA"/>
</dbReference>